<sequence>MKLSKIFKTATLGLVATALVACGNNNSQSGESKTTTAEKSEDKKITVVASPAPHAEILEAAKPILAKEGYELEINIVNDYVTPNNIVYGGDADANYFQHTPYLEKFNKEHGQDLVSVGNVHIEPMAIYSKKYKSLQELPENAVVYASTNPAEVGRFLSFFTKAGLIKLKEGVNPVTAGLSDIAENPKNIQIKTEIAPELLVSTYEANEGDAVIINSNFAIDAKLSPVKDSIALEDQSSPYANLIAVKPSEKDNAKIKALIKVLQSEEIRKFISEKYTDGSVVPAK</sequence>
<dbReference type="Gene3D" id="3.40.190.10">
    <property type="entry name" value="Periplasmic binding protein-like II"/>
    <property type="match status" value="2"/>
</dbReference>
<name>C8NDQ8_9LACT</name>
<dbReference type="GeneID" id="78411679"/>
<evidence type="ECO:0000313" key="9">
    <source>
        <dbReference type="EMBL" id="EEW38189.1"/>
    </source>
</evidence>
<dbReference type="Pfam" id="PF03180">
    <property type="entry name" value="Lipoprotein_9"/>
    <property type="match status" value="1"/>
</dbReference>
<keyword evidence="4" id="KW-0564">Palmitate</keyword>
<evidence type="ECO:0000256" key="4">
    <source>
        <dbReference type="ARBA" id="ARBA00023139"/>
    </source>
</evidence>
<feature type="chain" id="PRO_5039178777" description="Lipoprotein" evidence="8">
    <location>
        <begin position="24"/>
        <end position="285"/>
    </location>
</feature>
<dbReference type="EMBL" id="ACKZ01000004">
    <property type="protein sequence ID" value="EEW38189.1"/>
    <property type="molecule type" value="Genomic_DNA"/>
</dbReference>
<keyword evidence="10" id="KW-1185">Reference proteome</keyword>
<dbReference type="HOGENOM" id="CLU_067080_0_0_9"/>
<dbReference type="PROSITE" id="PS51257">
    <property type="entry name" value="PROKAR_LIPOPROTEIN"/>
    <property type="match status" value="1"/>
</dbReference>
<evidence type="ECO:0000313" key="10">
    <source>
        <dbReference type="Proteomes" id="UP000005926"/>
    </source>
</evidence>
<feature type="lipid moiety-binding region" description="S-diacylglycerol cysteine" evidence="7">
    <location>
        <position position="22"/>
    </location>
</feature>
<evidence type="ECO:0000256" key="8">
    <source>
        <dbReference type="SAM" id="SignalP"/>
    </source>
</evidence>
<evidence type="ECO:0000256" key="6">
    <source>
        <dbReference type="PIRNR" id="PIRNR002854"/>
    </source>
</evidence>
<evidence type="ECO:0000256" key="5">
    <source>
        <dbReference type="ARBA" id="ARBA00023288"/>
    </source>
</evidence>
<dbReference type="GO" id="GO:0016020">
    <property type="term" value="C:membrane"/>
    <property type="evidence" value="ECO:0007669"/>
    <property type="project" value="UniProtKB-SubCell"/>
</dbReference>
<gene>
    <name evidence="9" type="primary">metQ</name>
    <name evidence="9" type="ORF">HMPREF0444_0053</name>
</gene>
<dbReference type="InterPro" id="IPR004872">
    <property type="entry name" value="Lipoprotein_NlpA"/>
</dbReference>
<accession>C8NDQ8</accession>
<comment type="similarity">
    <text evidence="6">Belongs to the nlpA lipoprotein family.</text>
</comment>
<comment type="caution">
    <text evidence="9">The sequence shown here is derived from an EMBL/GenBank/DDBJ whole genome shotgun (WGS) entry which is preliminary data.</text>
</comment>
<dbReference type="PANTHER" id="PTHR30429">
    <property type="entry name" value="D-METHIONINE-BINDING LIPOPROTEIN METQ"/>
    <property type="match status" value="1"/>
</dbReference>
<evidence type="ECO:0000256" key="1">
    <source>
        <dbReference type="ARBA" id="ARBA00004635"/>
    </source>
</evidence>
<evidence type="ECO:0000256" key="3">
    <source>
        <dbReference type="ARBA" id="ARBA00023136"/>
    </source>
</evidence>
<evidence type="ECO:0000256" key="7">
    <source>
        <dbReference type="PIRSR" id="PIRSR002854-1"/>
    </source>
</evidence>
<dbReference type="STRING" id="638301.HMPREF0444_0053"/>
<dbReference type="PIRSF" id="PIRSF002854">
    <property type="entry name" value="MetQ"/>
    <property type="match status" value="1"/>
</dbReference>
<dbReference type="RefSeq" id="WP_005604936.1">
    <property type="nucleotide sequence ID" value="NZ_CP102283.1"/>
</dbReference>
<dbReference type="eggNOG" id="COG1464">
    <property type="taxonomic scope" value="Bacteria"/>
</dbReference>
<feature type="signal peptide" evidence="8">
    <location>
        <begin position="1"/>
        <end position="23"/>
    </location>
</feature>
<evidence type="ECO:0000256" key="2">
    <source>
        <dbReference type="ARBA" id="ARBA00022729"/>
    </source>
</evidence>
<reference evidence="9 10" key="1">
    <citation type="submission" date="2009-08" db="EMBL/GenBank/DDBJ databases">
        <authorList>
            <person name="Muzny D."/>
            <person name="Qin X."/>
            <person name="Deng J."/>
            <person name="Jiang H."/>
            <person name="Liu Y."/>
            <person name="Qu J."/>
            <person name="Song X.-Z."/>
            <person name="Zhang L."/>
            <person name="Thornton R."/>
            <person name="Coyle M."/>
            <person name="Francisco L."/>
            <person name="Jackson L."/>
            <person name="Javaid M."/>
            <person name="Korchina V."/>
            <person name="Kovar C."/>
            <person name="Mata R."/>
            <person name="Mathew T."/>
            <person name="Ngo R."/>
            <person name="Nguyen L."/>
            <person name="Nguyen N."/>
            <person name="Okwuonu G."/>
            <person name="Ongeri F."/>
            <person name="Pham C."/>
            <person name="Simmons D."/>
            <person name="Wilczek-Boney K."/>
            <person name="Hale W."/>
            <person name="Jakkamsetti A."/>
            <person name="Pham P."/>
            <person name="Ruth R."/>
            <person name="San Lucas F."/>
            <person name="Warren J."/>
            <person name="Zhang J."/>
            <person name="Zhao Z."/>
            <person name="Zhou C."/>
            <person name="Zhu D."/>
            <person name="Lee S."/>
            <person name="Bess C."/>
            <person name="Blankenburg K."/>
            <person name="Forbes L."/>
            <person name="Fu Q."/>
            <person name="Gubbala S."/>
            <person name="Hirani K."/>
            <person name="Jayaseelan J.C."/>
            <person name="Lara F."/>
            <person name="Munidasa M."/>
            <person name="Palculict T."/>
            <person name="Patil S."/>
            <person name="Pu L.-L."/>
            <person name="Saada N."/>
            <person name="Tang L."/>
            <person name="Weissenberger G."/>
            <person name="Zhu Y."/>
            <person name="Hemphill L."/>
            <person name="Shang Y."/>
            <person name="Youmans B."/>
            <person name="Ayvaz T."/>
            <person name="Ross M."/>
            <person name="Santibanez J."/>
            <person name="Aqrawi P."/>
            <person name="Gross S."/>
            <person name="Joshi V."/>
            <person name="Fowler G."/>
            <person name="Nazareth L."/>
            <person name="Reid J."/>
            <person name="Worley K."/>
            <person name="Petrosino J."/>
            <person name="Highlander S."/>
            <person name="Gibbs R."/>
        </authorList>
    </citation>
    <scope>NUCLEOTIDE SEQUENCE [LARGE SCALE GENOMIC DNA]</scope>
    <source>
        <strain evidence="9 10">ATCC 49175</strain>
    </source>
</reference>
<keyword evidence="2 8" id="KW-0732">Signal</keyword>
<protein>
    <recommendedName>
        <fullName evidence="6">Lipoprotein</fullName>
    </recommendedName>
</protein>
<comment type="subcellular location">
    <subcellularLocation>
        <location evidence="1">Membrane</location>
        <topology evidence="1">Lipid-anchor</topology>
    </subcellularLocation>
</comment>
<dbReference type="Proteomes" id="UP000005926">
    <property type="component" value="Unassembled WGS sequence"/>
</dbReference>
<proteinExistence type="inferred from homology"/>
<keyword evidence="5 6" id="KW-0449">Lipoprotein</keyword>
<keyword evidence="3" id="KW-0472">Membrane</keyword>
<organism evidence="9 10">
    <name type="scientific">Granulicatella adiacens ATCC 49175</name>
    <dbReference type="NCBI Taxonomy" id="638301"/>
    <lineage>
        <taxon>Bacteria</taxon>
        <taxon>Bacillati</taxon>
        <taxon>Bacillota</taxon>
        <taxon>Bacilli</taxon>
        <taxon>Lactobacillales</taxon>
        <taxon>Carnobacteriaceae</taxon>
        <taxon>Granulicatella</taxon>
    </lineage>
</organism>
<dbReference type="SUPFAM" id="SSF53850">
    <property type="entry name" value="Periplasmic binding protein-like II"/>
    <property type="match status" value="1"/>
</dbReference>
<dbReference type="PANTHER" id="PTHR30429:SF0">
    <property type="entry name" value="METHIONINE-BINDING LIPOPROTEIN METQ"/>
    <property type="match status" value="1"/>
</dbReference>
<dbReference type="AlphaFoldDB" id="C8NDQ8"/>